<dbReference type="GO" id="GO:0000139">
    <property type="term" value="C:Golgi membrane"/>
    <property type="evidence" value="ECO:0007669"/>
    <property type="project" value="UniProtKB-SubCell"/>
</dbReference>
<dbReference type="PANTHER" id="PTHR10805:SF0">
    <property type="entry name" value="COATOMER SUBUNIT EPSILON"/>
    <property type="match status" value="1"/>
</dbReference>
<evidence type="ECO:0000256" key="10">
    <source>
        <dbReference type="ARBA" id="ARBA00023329"/>
    </source>
</evidence>
<dbReference type="GO" id="GO:0015031">
    <property type="term" value="P:protein transport"/>
    <property type="evidence" value="ECO:0007669"/>
    <property type="project" value="UniProtKB-UniRule"/>
</dbReference>
<dbReference type="Pfam" id="PF04733">
    <property type="entry name" value="Coatomer_E"/>
    <property type="match status" value="1"/>
</dbReference>
<keyword evidence="13" id="KW-1185">Reference proteome</keyword>
<evidence type="ECO:0000256" key="11">
    <source>
        <dbReference type="PIRNR" id="PIRNR016478"/>
    </source>
</evidence>
<evidence type="ECO:0000256" key="7">
    <source>
        <dbReference type="ARBA" id="ARBA00022927"/>
    </source>
</evidence>
<keyword evidence="7 11" id="KW-0653">Protein transport</keyword>
<keyword evidence="5 11" id="KW-0963">Cytoplasm</keyword>
<evidence type="ECO:0000256" key="6">
    <source>
        <dbReference type="ARBA" id="ARBA00022892"/>
    </source>
</evidence>
<dbReference type="GO" id="GO:0005198">
    <property type="term" value="F:structural molecule activity"/>
    <property type="evidence" value="ECO:0007669"/>
    <property type="project" value="UniProtKB-UniRule"/>
</dbReference>
<dbReference type="InterPro" id="IPR011990">
    <property type="entry name" value="TPR-like_helical_dom_sf"/>
</dbReference>
<comment type="caution">
    <text evidence="12">The sequence shown here is derived from an EMBL/GenBank/DDBJ whole genome shotgun (WGS) entry which is preliminary data.</text>
</comment>
<dbReference type="Gene3D" id="1.25.40.10">
    <property type="entry name" value="Tetratricopeptide repeat domain"/>
    <property type="match status" value="1"/>
</dbReference>
<dbReference type="AlphaFoldDB" id="A0AAD2G284"/>
<accession>A0AAD2G284</accession>
<dbReference type="PANTHER" id="PTHR10805">
    <property type="entry name" value="COATOMER SUBUNIT EPSILON"/>
    <property type="match status" value="1"/>
</dbReference>
<keyword evidence="10 11" id="KW-0968">Cytoplasmic vesicle</keyword>
<protein>
    <recommendedName>
        <fullName evidence="11">Coatomer subunit epsilon</fullName>
    </recommendedName>
</protein>
<evidence type="ECO:0000256" key="2">
    <source>
        <dbReference type="ARBA" id="ARBA00004347"/>
    </source>
</evidence>
<dbReference type="SUPFAM" id="SSF48452">
    <property type="entry name" value="TPR-like"/>
    <property type="match status" value="1"/>
</dbReference>
<organism evidence="12 13">
    <name type="scientific">Cylindrotheca closterium</name>
    <dbReference type="NCBI Taxonomy" id="2856"/>
    <lineage>
        <taxon>Eukaryota</taxon>
        <taxon>Sar</taxon>
        <taxon>Stramenopiles</taxon>
        <taxon>Ochrophyta</taxon>
        <taxon>Bacillariophyta</taxon>
        <taxon>Bacillariophyceae</taxon>
        <taxon>Bacillariophycidae</taxon>
        <taxon>Bacillariales</taxon>
        <taxon>Bacillariaceae</taxon>
        <taxon>Cylindrotheca</taxon>
    </lineage>
</organism>
<evidence type="ECO:0000256" key="4">
    <source>
        <dbReference type="ARBA" id="ARBA00022448"/>
    </source>
</evidence>
<dbReference type="InterPro" id="IPR006822">
    <property type="entry name" value="Coatomer_esu"/>
</dbReference>
<evidence type="ECO:0000256" key="9">
    <source>
        <dbReference type="ARBA" id="ARBA00023136"/>
    </source>
</evidence>
<dbReference type="GO" id="GO:0006888">
    <property type="term" value="P:endoplasmic reticulum to Golgi vesicle-mediated transport"/>
    <property type="evidence" value="ECO:0007669"/>
    <property type="project" value="TreeGrafter"/>
</dbReference>
<evidence type="ECO:0000256" key="8">
    <source>
        <dbReference type="ARBA" id="ARBA00023034"/>
    </source>
</evidence>
<dbReference type="GO" id="GO:0006891">
    <property type="term" value="P:intra-Golgi vesicle-mediated transport"/>
    <property type="evidence" value="ECO:0007669"/>
    <property type="project" value="TreeGrafter"/>
</dbReference>
<keyword evidence="8 11" id="KW-0333">Golgi apparatus</keyword>
<comment type="subcellular location">
    <subcellularLocation>
        <location evidence="2">Cytoplasmic vesicle</location>
        <location evidence="2">COPI-coated vesicle membrane</location>
        <topology evidence="2">Peripheral membrane protein</topology>
        <orientation evidence="2">Cytoplasmic side</orientation>
    </subcellularLocation>
    <subcellularLocation>
        <location evidence="1">Golgi apparatus membrane</location>
        <topology evidence="1">Peripheral membrane protein</topology>
        <orientation evidence="1">Cytoplasmic side</orientation>
    </subcellularLocation>
</comment>
<evidence type="ECO:0000256" key="1">
    <source>
        <dbReference type="ARBA" id="ARBA00004255"/>
    </source>
</evidence>
<name>A0AAD2G284_9STRA</name>
<reference evidence="12" key="1">
    <citation type="submission" date="2023-08" db="EMBL/GenBank/DDBJ databases">
        <authorList>
            <person name="Audoor S."/>
            <person name="Bilcke G."/>
        </authorList>
    </citation>
    <scope>NUCLEOTIDE SEQUENCE</scope>
</reference>
<comment type="function">
    <text evidence="11">The coatomer is a cytosolic protein complex that binds to dilysine motifs and reversibly associates with Golgi non-clathrin-coated vesicles, which further mediate biosynthetic protein transport from the ER, via the Golgi up to the trans Golgi network. The coatomer complex is required for budding from Golgi membranes, and is essential for the retrograde Golgi-to-ER transport of dilysine-tagged proteins.</text>
</comment>
<sequence>MSEPDELYTLRAQYWLGHYQLALDEAKSVMRRPMSPALKAEREEFSLRCQLALGQYDKVISASPDSPGIKALQLKAQYESAAAEAKPAIVQQMQTMLGDGVSPSVQLTAAHVFLMEGMKKEALQCVHQGALMEHVSVSIQIYLQLDRIDLAQQQLALLKRADEEAVLTQLAGVQIALATGSSMAKDAIHTLNQLSEQYGPSVFLLNLMACACLQAGNFSLAEERLMQARQEFAASDADTLANLIVAYQYQSKPTAPLVAELKSSYPGHFLASGLATVEGAFERESIKYKA</sequence>
<gene>
    <name evidence="12" type="ORF">CYCCA115_LOCUS18562</name>
</gene>
<keyword evidence="9 11" id="KW-0472">Membrane</keyword>
<keyword evidence="6 11" id="KW-0931">ER-Golgi transport</keyword>
<evidence type="ECO:0000256" key="3">
    <source>
        <dbReference type="ARBA" id="ARBA00008827"/>
    </source>
</evidence>
<evidence type="ECO:0000256" key="5">
    <source>
        <dbReference type="ARBA" id="ARBA00022490"/>
    </source>
</evidence>
<proteinExistence type="inferred from homology"/>
<evidence type="ECO:0000313" key="12">
    <source>
        <dbReference type="EMBL" id="CAJ1960146.1"/>
    </source>
</evidence>
<comment type="similarity">
    <text evidence="3 11">Belongs to the COPE family.</text>
</comment>
<evidence type="ECO:0000313" key="13">
    <source>
        <dbReference type="Proteomes" id="UP001295423"/>
    </source>
</evidence>
<dbReference type="GO" id="GO:0006890">
    <property type="term" value="P:retrograde vesicle-mediated transport, Golgi to endoplasmic reticulum"/>
    <property type="evidence" value="ECO:0007669"/>
    <property type="project" value="UniProtKB-UniRule"/>
</dbReference>
<keyword evidence="4 11" id="KW-0813">Transport</keyword>
<dbReference type="Proteomes" id="UP001295423">
    <property type="component" value="Unassembled WGS sequence"/>
</dbReference>
<dbReference type="PIRSF" id="PIRSF016478">
    <property type="entry name" value="Coatomer_esu"/>
    <property type="match status" value="1"/>
</dbReference>
<dbReference type="EMBL" id="CAKOGP040002047">
    <property type="protein sequence ID" value="CAJ1960146.1"/>
    <property type="molecule type" value="Genomic_DNA"/>
</dbReference>
<dbReference type="GO" id="GO:0030126">
    <property type="term" value="C:COPI vesicle coat"/>
    <property type="evidence" value="ECO:0007669"/>
    <property type="project" value="TreeGrafter"/>
</dbReference>